<dbReference type="Pfam" id="PF07905">
    <property type="entry name" value="PucR"/>
    <property type="match status" value="1"/>
</dbReference>
<feature type="domain" description="Purine catabolism PurC-like" evidence="1">
    <location>
        <begin position="41"/>
        <end position="158"/>
    </location>
</feature>
<dbReference type="PANTHER" id="PTHR33744">
    <property type="entry name" value="CARBOHYDRATE DIACID REGULATOR"/>
    <property type="match status" value="1"/>
</dbReference>
<accession>A0A561EIC2</accession>
<evidence type="ECO:0000259" key="1">
    <source>
        <dbReference type="Pfam" id="PF07905"/>
    </source>
</evidence>
<dbReference type="Proteomes" id="UP000318416">
    <property type="component" value="Unassembled WGS sequence"/>
</dbReference>
<dbReference type="PANTHER" id="PTHR33744:SF1">
    <property type="entry name" value="DNA-BINDING TRANSCRIPTIONAL ACTIVATOR ADER"/>
    <property type="match status" value="1"/>
</dbReference>
<evidence type="ECO:0000313" key="4">
    <source>
        <dbReference type="Proteomes" id="UP000318416"/>
    </source>
</evidence>
<proteinExistence type="predicted"/>
<dbReference type="Gene3D" id="1.10.10.2840">
    <property type="entry name" value="PucR C-terminal helix-turn-helix domain"/>
    <property type="match status" value="1"/>
</dbReference>
<sequence length="500" mass="52796">MTLGVTPTADEVYVLTLITLRAGRTIHMSSLDTPSIPLSALLSRTDLGLRQVAGPRQGDVPIQWVHTSEMADPAPYLLGGELLLTSGIFFGEEGGAAFDHDRYVARAVEAGAAALGFGVAPVHDRVPEVLVEACERHGLPLVEIPPPTPFVAVSRALWLALAEARHRELRRVTEAQQALATAASRPDPLAAVLRRLAAALDAWVVLLDADGRELHAAGPRPDEPVPAELAALAARLHGDRPLATGAAHAGEQHLTAHALAGTGLVLGIAARHQDPVDRSVGGMAAVLLALLSGPRPRTVASGAAVVRLMLGSRPEEVAELLGPGPWLVVRGRRHGRSGPAALGTPYLDLDGDELCALLPADAPVPELPGWTLGVSAPAPAAELPLADGQAATALRRALAGGAALLRHRSRDWGVAELVPQAEAAELARRRLAPLDGSPAVLDTLRTWLSLHGSWDRTAAALGIHRNTVRQRIARAEALLRLDLADPDTRMDVWFTLRWLD</sequence>
<feature type="domain" description="PucR C-terminal helix-turn-helix" evidence="2">
    <location>
        <begin position="441"/>
        <end position="497"/>
    </location>
</feature>
<dbReference type="Pfam" id="PF13556">
    <property type="entry name" value="HTH_30"/>
    <property type="match status" value="1"/>
</dbReference>
<organism evidence="3 4">
    <name type="scientific">Kitasatospora atroaurantiaca</name>
    <dbReference type="NCBI Taxonomy" id="285545"/>
    <lineage>
        <taxon>Bacteria</taxon>
        <taxon>Bacillati</taxon>
        <taxon>Actinomycetota</taxon>
        <taxon>Actinomycetes</taxon>
        <taxon>Kitasatosporales</taxon>
        <taxon>Streptomycetaceae</taxon>
        <taxon>Kitasatospora</taxon>
    </lineage>
</organism>
<evidence type="ECO:0000313" key="3">
    <source>
        <dbReference type="EMBL" id="TWE15365.1"/>
    </source>
</evidence>
<name>A0A561EIC2_9ACTN</name>
<comment type="caution">
    <text evidence="3">The sequence shown here is derived from an EMBL/GenBank/DDBJ whole genome shotgun (WGS) entry which is preliminary data.</text>
</comment>
<dbReference type="InterPro" id="IPR042070">
    <property type="entry name" value="PucR_C-HTH_sf"/>
</dbReference>
<reference evidence="3 4" key="1">
    <citation type="submission" date="2019-06" db="EMBL/GenBank/DDBJ databases">
        <title>Sequencing the genomes of 1000 actinobacteria strains.</title>
        <authorList>
            <person name="Klenk H.-P."/>
        </authorList>
    </citation>
    <scope>NUCLEOTIDE SEQUENCE [LARGE SCALE GENOMIC DNA]</scope>
    <source>
        <strain evidence="3 4">DSM 41649</strain>
    </source>
</reference>
<dbReference type="GO" id="GO:0003677">
    <property type="term" value="F:DNA binding"/>
    <property type="evidence" value="ECO:0007669"/>
    <property type="project" value="UniProtKB-KW"/>
</dbReference>
<gene>
    <name evidence="3" type="ORF">FB465_0258</name>
</gene>
<protein>
    <submittedName>
        <fullName evidence="3">DNA-binding PucR family transcriptional regulator</fullName>
    </submittedName>
</protein>
<keyword evidence="4" id="KW-1185">Reference proteome</keyword>
<dbReference type="InterPro" id="IPR051448">
    <property type="entry name" value="CdaR-like_regulators"/>
</dbReference>
<dbReference type="AlphaFoldDB" id="A0A561EIC2"/>
<dbReference type="InterPro" id="IPR012914">
    <property type="entry name" value="PucR_dom"/>
</dbReference>
<dbReference type="InterPro" id="IPR025736">
    <property type="entry name" value="PucR_C-HTH_dom"/>
</dbReference>
<keyword evidence="3" id="KW-0238">DNA-binding</keyword>
<dbReference type="EMBL" id="VIVR01000001">
    <property type="protein sequence ID" value="TWE15365.1"/>
    <property type="molecule type" value="Genomic_DNA"/>
</dbReference>
<evidence type="ECO:0000259" key="2">
    <source>
        <dbReference type="Pfam" id="PF13556"/>
    </source>
</evidence>